<protein>
    <submittedName>
        <fullName evidence="1">Uncharacterized protein</fullName>
    </submittedName>
</protein>
<dbReference type="AlphaFoldDB" id="A0A0D0MMG5"/>
<evidence type="ECO:0000313" key="2">
    <source>
        <dbReference type="Proteomes" id="UP000032067"/>
    </source>
</evidence>
<sequence length="138" mass="15766">MAVFRTPEVAPGEYGDLFEFLMEELKLFKRKLVLMLKHVQTGESMVYEQAWYDFHLKDRITHLLKTDDYAAVAELPINKKGQTGIYIETRYVKSGKLVGLQLVEARPHEGGRYVGLTPAVVFTDADGERMLAFAQKLK</sequence>
<organism evidence="1 2">
    <name type="scientific">Variovorax paradoxus</name>
    <dbReference type="NCBI Taxonomy" id="34073"/>
    <lineage>
        <taxon>Bacteria</taxon>
        <taxon>Pseudomonadati</taxon>
        <taxon>Pseudomonadota</taxon>
        <taxon>Betaproteobacteria</taxon>
        <taxon>Burkholderiales</taxon>
        <taxon>Comamonadaceae</taxon>
        <taxon>Variovorax</taxon>
    </lineage>
</organism>
<dbReference type="Proteomes" id="UP000032067">
    <property type="component" value="Unassembled WGS sequence"/>
</dbReference>
<accession>A0A0D0MMG5</accession>
<proteinExistence type="predicted"/>
<evidence type="ECO:0000313" key="1">
    <source>
        <dbReference type="EMBL" id="KIQ30515.1"/>
    </source>
</evidence>
<dbReference type="EMBL" id="JXQQ01000041">
    <property type="protein sequence ID" value="KIQ30515.1"/>
    <property type="molecule type" value="Genomic_DNA"/>
</dbReference>
<reference evidence="1 2" key="1">
    <citation type="submission" date="2014-12" db="EMBL/GenBank/DDBJ databases">
        <title>16Stimator: statistical estimation of ribosomal gene copy numbers from draft genome assemblies.</title>
        <authorList>
            <person name="Perisin M.A."/>
            <person name="Vetter M."/>
            <person name="Gilbert J.A."/>
            <person name="Bergelson J."/>
        </authorList>
    </citation>
    <scope>NUCLEOTIDE SEQUENCE [LARGE SCALE GENOMIC DNA]</scope>
    <source>
        <strain evidence="1 2">MEDvA23</strain>
    </source>
</reference>
<comment type="caution">
    <text evidence="1">The sequence shown here is derived from an EMBL/GenBank/DDBJ whole genome shotgun (WGS) entry which is preliminary data.</text>
</comment>
<gene>
    <name evidence="1" type="ORF">RT97_17875</name>
</gene>
<dbReference type="OrthoDB" id="1494306at2"/>
<name>A0A0D0MMG5_VARPD</name>
<dbReference type="RefSeq" id="WP_042580135.1">
    <property type="nucleotide sequence ID" value="NZ_JXQQ01000041.1"/>
</dbReference>